<sequence>MSKYKKVHQALLDLQAGLERAKNFYSEMKDTVDSLYKNVEGFVGNRKAEGSQLLNQIESGKASSGAGGADREQQRLKEMMDRMSMNPTSSPHQQQQPQPPPRPLQLQQQHSYNNYNPAASPPVTPGYGMQPTPSPYMHQQNYAQQPQNQQSQQPNYQQHQQPQQPQGYSYNPNSYGMPTSPPAAQNQYFSPPPNQNQGQSLYGQIGQQQQNILPHGYVPPPPPPGPPPHQQHQQQGYGQQPQQGYGQQQYGQQQQGQADPWAGLGAWK</sequence>
<accession>A0A9P8FAF9</accession>
<reference evidence="3" key="1">
    <citation type="journal article" date="2021" name="J Fungi (Basel)">
        <title>Virulence traits and population genomics of the black yeast Aureobasidium melanogenum.</title>
        <authorList>
            <person name="Cernosa A."/>
            <person name="Sun X."/>
            <person name="Gostincar C."/>
            <person name="Fang C."/>
            <person name="Gunde-Cimerman N."/>
            <person name="Song Z."/>
        </authorList>
    </citation>
    <scope>NUCLEOTIDE SEQUENCE</scope>
    <source>
        <strain evidence="3">EXF-9298</strain>
    </source>
</reference>
<protein>
    <recommendedName>
        <fullName evidence="2">ALIX V-shaped domain-containing protein</fullName>
    </recommendedName>
</protein>
<feature type="compositionally biased region" description="Pro residues" evidence="1">
    <location>
        <begin position="217"/>
        <end position="229"/>
    </location>
</feature>
<gene>
    <name evidence="3" type="ORF">KCU98_g16147</name>
</gene>
<name>A0A9P8FAF9_AURME</name>
<organism evidence="3 4">
    <name type="scientific">Aureobasidium melanogenum</name>
    <name type="common">Aureobasidium pullulans var. melanogenum</name>
    <dbReference type="NCBI Taxonomy" id="46634"/>
    <lineage>
        <taxon>Eukaryota</taxon>
        <taxon>Fungi</taxon>
        <taxon>Dikarya</taxon>
        <taxon>Ascomycota</taxon>
        <taxon>Pezizomycotina</taxon>
        <taxon>Dothideomycetes</taxon>
        <taxon>Dothideomycetidae</taxon>
        <taxon>Dothideales</taxon>
        <taxon>Saccotheciaceae</taxon>
        <taxon>Aureobasidium</taxon>
    </lineage>
</organism>
<dbReference type="InterPro" id="IPR025304">
    <property type="entry name" value="ALIX_V_dom"/>
</dbReference>
<dbReference type="Proteomes" id="UP000729357">
    <property type="component" value="Unassembled WGS sequence"/>
</dbReference>
<proteinExistence type="predicted"/>
<feature type="non-terminal residue" evidence="3">
    <location>
        <position position="268"/>
    </location>
</feature>
<feature type="compositionally biased region" description="Low complexity" evidence="1">
    <location>
        <begin position="197"/>
        <end position="216"/>
    </location>
</feature>
<feature type="compositionally biased region" description="Low complexity" evidence="1">
    <location>
        <begin position="230"/>
        <end position="257"/>
    </location>
</feature>
<dbReference type="AlphaFoldDB" id="A0A9P8FAF9"/>
<comment type="caution">
    <text evidence="3">The sequence shown here is derived from an EMBL/GenBank/DDBJ whole genome shotgun (WGS) entry which is preliminary data.</text>
</comment>
<feature type="compositionally biased region" description="Polar residues" evidence="1">
    <location>
        <begin position="174"/>
        <end position="189"/>
    </location>
</feature>
<evidence type="ECO:0000313" key="4">
    <source>
        <dbReference type="Proteomes" id="UP000729357"/>
    </source>
</evidence>
<keyword evidence="4" id="KW-1185">Reference proteome</keyword>
<evidence type="ECO:0000256" key="1">
    <source>
        <dbReference type="SAM" id="MobiDB-lite"/>
    </source>
</evidence>
<evidence type="ECO:0000313" key="3">
    <source>
        <dbReference type="EMBL" id="KAG9967803.1"/>
    </source>
</evidence>
<dbReference type="Pfam" id="PF13949">
    <property type="entry name" value="ALIX_LYPXL_bnd"/>
    <property type="match status" value="1"/>
</dbReference>
<feature type="region of interest" description="Disordered" evidence="1">
    <location>
        <begin position="57"/>
        <end position="268"/>
    </location>
</feature>
<evidence type="ECO:0000259" key="2">
    <source>
        <dbReference type="Pfam" id="PF13949"/>
    </source>
</evidence>
<dbReference type="EMBL" id="JAHFXS010003601">
    <property type="protein sequence ID" value="KAG9967803.1"/>
    <property type="molecule type" value="Genomic_DNA"/>
</dbReference>
<feature type="compositionally biased region" description="Low complexity" evidence="1">
    <location>
        <begin position="139"/>
        <end position="173"/>
    </location>
</feature>
<reference evidence="3" key="2">
    <citation type="submission" date="2021-08" db="EMBL/GenBank/DDBJ databases">
        <authorList>
            <person name="Gostincar C."/>
            <person name="Sun X."/>
            <person name="Song Z."/>
            <person name="Gunde-Cimerman N."/>
        </authorList>
    </citation>
    <scope>NUCLEOTIDE SEQUENCE</scope>
    <source>
        <strain evidence="3">EXF-9298</strain>
    </source>
</reference>
<feature type="compositionally biased region" description="Basic and acidic residues" evidence="1">
    <location>
        <begin position="69"/>
        <end position="81"/>
    </location>
</feature>
<feature type="domain" description="ALIX V-shaped" evidence="2">
    <location>
        <begin position="2"/>
        <end position="49"/>
    </location>
</feature>